<dbReference type="InterPro" id="IPR050126">
    <property type="entry name" value="Ap4A_hydrolase"/>
</dbReference>
<evidence type="ECO:0000259" key="1">
    <source>
        <dbReference type="Pfam" id="PF00149"/>
    </source>
</evidence>
<protein>
    <submittedName>
        <fullName evidence="2">Serine/threonine protein phosphatase 1</fullName>
        <ecNumber evidence="2">3.1.3.16</ecNumber>
    </submittedName>
</protein>
<dbReference type="EMBL" id="JACIGI010000024">
    <property type="protein sequence ID" value="MBB4286968.1"/>
    <property type="molecule type" value="Genomic_DNA"/>
</dbReference>
<dbReference type="GO" id="GO:0005737">
    <property type="term" value="C:cytoplasm"/>
    <property type="evidence" value="ECO:0007669"/>
    <property type="project" value="TreeGrafter"/>
</dbReference>
<dbReference type="Proteomes" id="UP000555728">
    <property type="component" value="Unassembled WGS sequence"/>
</dbReference>
<keyword evidence="3" id="KW-1185">Reference proteome</keyword>
<dbReference type="Pfam" id="PF00149">
    <property type="entry name" value="Metallophos"/>
    <property type="match status" value="1"/>
</dbReference>
<dbReference type="Gene3D" id="3.60.21.10">
    <property type="match status" value="1"/>
</dbReference>
<dbReference type="EC" id="3.1.3.16" evidence="2"/>
<keyword evidence="2" id="KW-0378">Hydrolase</keyword>
<name>A0A7W6S143_9PROT</name>
<evidence type="ECO:0000313" key="3">
    <source>
        <dbReference type="Proteomes" id="UP000555728"/>
    </source>
</evidence>
<dbReference type="GO" id="GO:0008803">
    <property type="term" value="F:bis(5'-nucleosyl)-tetraphosphatase (symmetrical) activity"/>
    <property type="evidence" value="ECO:0007669"/>
    <property type="project" value="TreeGrafter"/>
</dbReference>
<dbReference type="InterPro" id="IPR004843">
    <property type="entry name" value="Calcineurin-like_PHP"/>
</dbReference>
<dbReference type="CDD" id="cd00144">
    <property type="entry name" value="MPP_PPP_family"/>
    <property type="match status" value="1"/>
</dbReference>
<feature type="domain" description="Calcineurin-like phosphoesterase" evidence="1">
    <location>
        <begin position="25"/>
        <end position="218"/>
    </location>
</feature>
<dbReference type="SUPFAM" id="SSF56300">
    <property type="entry name" value="Metallo-dependent phosphatases"/>
    <property type="match status" value="1"/>
</dbReference>
<proteinExistence type="predicted"/>
<dbReference type="GO" id="GO:0110154">
    <property type="term" value="P:RNA decapping"/>
    <property type="evidence" value="ECO:0007669"/>
    <property type="project" value="TreeGrafter"/>
</dbReference>
<dbReference type="PANTHER" id="PTHR42850:SF4">
    <property type="entry name" value="ZINC-DEPENDENT ENDOPOLYPHOSPHATASE"/>
    <property type="match status" value="1"/>
</dbReference>
<accession>A0A7W6S143</accession>
<dbReference type="InterPro" id="IPR029052">
    <property type="entry name" value="Metallo-depent_PP-like"/>
</dbReference>
<evidence type="ECO:0000313" key="2">
    <source>
        <dbReference type="EMBL" id="MBB4286968.1"/>
    </source>
</evidence>
<reference evidence="2 3" key="1">
    <citation type="submission" date="2020-08" db="EMBL/GenBank/DDBJ databases">
        <title>Genome sequencing of Purple Non-Sulfur Bacteria from various extreme environments.</title>
        <authorList>
            <person name="Mayer M."/>
        </authorList>
    </citation>
    <scope>NUCLEOTIDE SEQUENCE [LARGE SCALE GENOMIC DNA]</scope>
    <source>
        <strain evidence="2 3">JA135</strain>
    </source>
</reference>
<dbReference type="PANTHER" id="PTHR42850">
    <property type="entry name" value="METALLOPHOSPHOESTERASE"/>
    <property type="match status" value="1"/>
</dbReference>
<dbReference type="GO" id="GO:0004722">
    <property type="term" value="F:protein serine/threonine phosphatase activity"/>
    <property type="evidence" value="ECO:0007669"/>
    <property type="project" value="UniProtKB-EC"/>
</dbReference>
<gene>
    <name evidence="2" type="ORF">GGD88_002711</name>
</gene>
<organism evidence="2 3">
    <name type="scientific">Roseospira goensis</name>
    <dbReference type="NCBI Taxonomy" id="391922"/>
    <lineage>
        <taxon>Bacteria</taxon>
        <taxon>Pseudomonadati</taxon>
        <taxon>Pseudomonadota</taxon>
        <taxon>Alphaproteobacteria</taxon>
        <taxon>Rhodospirillales</taxon>
        <taxon>Rhodospirillaceae</taxon>
        <taxon>Roseospira</taxon>
    </lineage>
</organism>
<sequence length="257" mass="28355">MTMMEGAWPVDFWIPAPGRVPEGVRVYAIPDIHGRADLVERLLGLIDLDLARSGAEPERAVAVFLGDYIDRGPRSRRVLDIITNGMPKGLETVFLMGNHEHFVLSFLDGEAEPAGWLFNGGMDTLASYGVPVPDTGYLTAESENNLRAALLDALPERHMIFLRNLKLMHREGDYLFVHAGVRPGVTPEHQATDDLLWIRGPFLTSTADFGAVVVHGHTITPRPLVLANRIALDTGAHETGRLTCGVFEADRLRFLQT</sequence>
<comment type="caution">
    <text evidence="2">The sequence shown here is derived from an EMBL/GenBank/DDBJ whole genome shotgun (WGS) entry which is preliminary data.</text>
</comment>
<dbReference type="AlphaFoldDB" id="A0A7W6S143"/>